<dbReference type="OrthoDB" id="1935113at2759"/>
<dbReference type="SUPFAM" id="SSF57756">
    <property type="entry name" value="Retrovirus zinc finger-like domains"/>
    <property type="match status" value="1"/>
</dbReference>
<dbReference type="InterPro" id="IPR054722">
    <property type="entry name" value="PolX-like_BBD"/>
</dbReference>
<keyword evidence="1" id="KW-0479">Metal-binding</keyword>
<dbReference type="Pfam" id="PF22936">
    <property type="entry name" value="Pol_BBD"/>
    <property type="match status" value="1"/>
</dbReference>
<dbReference type="EMBL" id="CACSLK010035018">
    <property type="protein sequence ID" value="CAA0843338.1"/>
    <property type="molecule type" value="Genomic_DNA"/>
</dbReference>
<feature type="non-terminal residue" evidence="3">
    <location>
        <position position="450"/>
    </location>
</feature>
<evidence type="ECO:0000259" key="2">
    <source>
        <dbReference type="PROSITE" id="PS50158"/>
    </source>
</evidence>
<dbReference type="InterPro" id="IPR001878">
    <property type="entry name" value="Znf_CCHC"/>
</dbReference>
<dbReference type="Gene3D" id="4.10.60.10">
    <property type="entry name" value="Zinc finger, CCHC-type"/>
    <property type="match status" value="1"/>
</dbReference>
<dbReference type="InterPro" id="IPR036875">
    <property type="entry name" value="Znf_CCHC_sf"/>
</dbReference>
<dbReference type="PROSITE" id="PS50158">
    <property type="entry name" value="ZF_CCHC"/>
    <property type="match status" value="1"/>
</dbReference>
<comment type="caution">
    <text evidence="3">The sequence shown here is derived from an EMBL/GenBank/DDBJ whole genome shotgun (WGS) entry which is preliminary data.</text>
</comment>
<proteinExistence type="predicted"/>
<dbReference type="PANTHER" id="PTHR35317">
    <property type="entry name" value="OS04G0629600 PROTEIN"/>
    <property type="match status" value="1"/>
</dbReference>
<dbReference type="AlphaFoldDB" id="A0A9N7NV81"/>
<dbReference type="Proteomes" id="UP001153555">
    <property type="component" value="Unassembled WGS sequence"/>
</dbReference>
<keyword evidence="4" id="KW-1185">Reference proteome</keyword>
<feature type="non-terminal residue" evidence="3">
    <location>
        <position position="1"/>
    </location>
</feature>
<evidence type="ECO:0000313" key="4">
    <source>
        <dbReference type="Proteomes" id="UP001153555"/>
    </source>
</evidence>
<dbReference type="InterPro" id="IPR025724">
    <property type="entry name" value="GAG-pre-integrase_dom"/>
</dbReference>
<dbReference type="SMART" id="SM00343">
    <property type="entry name" value="ZnF_C2HC"/>
    <property type="match status" value="1"/>
</dbReference>
<organism evidence="3 4">
    <name type="scientific">Striga hermonthica</name>
    <name type="common">Purple witchweed</name>
    <name type="synonym">Buchnera hermonthica</name>
    <dbReference type="NCBI Taxonomy" id="68872"/>
    <lineage>
        <taxon>Eukaryota</taxon>
        <taxon>Viridiplantae</taxon>
        <taxon>Streptophyta</taxon>
        <taxon>Embryophyta</taxon>
        <taxon>Tracheophyta</taxon>
        <taxon>Spermatophyta</taxon>
        <taxon>Magnoliopsida</taxon>
        <taxon>eudicotyledons</taxon>
        <taxon>Gunneridae</taxon>
        <taxon>Pentapetalae</taxon>
        <taxon>asterids</taxon>
        <taxon>lamiids</taxon>
        <taxon>Lamiales</taxon>
        <taxon>Orobanchaceae</taxon>
        <taxon>Buchnereae</taxon>
        <taxon>Striga</taxon>
    </lineage>
</organism>
<evidence type="ECO:0000256" key="1">
    <source>
        <dbReference type="PROSITE-ProRule" id="PRU00047"/>
    </source>
</evidence>
<keyword evidence="1" id="KW-0863">Zinc-finger</keyword>
<evidence type="ECO:0000313" key="3">
    <source>
        <dbReference type="EMBL" id="CAA0843338.1"/>
    </source>
</evidence>
<dbReference type="GO" id="GO:0003676">
    <property type="term" value="F:nucleic acid binding"/>
    <property type="evidence" value="ECO:0007669"/>
    <property type="project" value="InterPro"/>
</dbReference>
<dbReference type="GO" id="GO:0008270">
    <property type="term" value="F:zinc ion binding"/>
    <property type="evidence" value="ECO:0007669"/>
    <property type="project" value="UniProtKB-KW"/>
</dbReference>
<sequence>STLSGDNFKNWKESILIHLGCMDLDLALRIDQPASLTENSTTEEKLCFEKWERSNRLSLMIIKKSIPEIFRGTISDDITLAKEFLVEIEKHFNKSDKAEMSTLLKSLITMSYLGKGNIREYTLKMSNISSKLRALKLDLSEDMLVLLVLLSLPLQYDQFKVSYNCEKEKWTLNELISHCVEEEERMKHNRAEEVHMVGTSKDADGFKRKFKAVKVETAKGPAPKGKPEKISCFFCKKSGHLKKDCAKYSAWCVKKGTFFNLVCSKVNLASVPRNTWWLDSGSTINIGVSMQGCLSHRKPTDAERRICFGNGESVDVEVVGIFKLLLSTGHFVELKDTFVIPSFRRNLVSVSYLDKSGYYCSFRNNKVVLSFDSNVVGFGTYMENDNLYMFNTITSHNETLNVETRGTKRKLNESSMLWHKRLGHISRNRVERLVKDGILDSINFSDFDVC</sequence>
<reference evidence="3" key="1">
    <citation type="submission" date="2019-12" db="EMBL/GenBank/DDBJ databases">
        <authorList>
            <person name="Scholes J."/>
        </authorList>
    </citation>
    <scope>NUCLEOTIDE SEQUENCE</scope>
</reference>
<name>A0A9N7NV81_STRHE</name>
<protein>
    <recommendedName>
        <fullName evidence="2">CCHC-type domain-containing protein</fullName>
    </recommendedName>
</protein>
<keyword evidence="1" id="KW-0862">Zinc</keyword>
<dbReference type="Pfam" id="PF13976">
    <property type="entry name" value="gag_pre-integrs"/>
    <property type="match status" value="1"/>
</dbReference>
<dbReference type="PANTHER" id="PTHR35317:SF43">
    <property type="entry name" value="TRANSMEMBRANE PROTEIN"/>
    <property type="match status" value="1"/>
</dbReference>
<accession>A0A9N7NV81</accession>
<gene>
    <name evidence="3" type="ORF">SHERM_09113</name>
</gene>
<feature type="domain" description="CCHC-type" evidence="2">
    <location>
        <begin position="232"/>
        <end position="245"/>
    </location>
</feature>
<dbReference type="Pfam" id="PF14223">
    <property type="entry name" value="Retrotran_gag_2"/>
    <property type="match status" value="1"/>
</dbReference>